<dbReference type="GO" id="GO:0016740">
    <property type="term" value="F:transferase activity"/>
    <property type="evidence" value="ECO:0007669"/>
    <property type="project" value="UniProtKB-KW"/>
</dbReference>
<organism evidence="1 2">
    <name type="scientific">[Mycoplasma] anseris</name>
    <dbReference type="NCBI Taxonomy" id="92400"/>
    <lineage>
        <taxon>Bacteria</taxon>
        <taxon>Bacillati</taxon>
        <taxon>Mycoplasmatota</taxon>
        <taxon>Mycoplasmoidales</taxon>
        <taxon>Metamycoplasmataceae</taxon>
        <taxon>Metamycoplasma</taxon>
    </lineage>
</organism>
<proteinExistence type="predicted"/>
<keyword evidence="1" id="KW-0808">Transferase</keyword>
<dbReference type="Proteomes" id="UP000250218">
    <property type="component" value="Chromosome"/>
</dbReference>
<accession>A0A2Z4NCS5</accession>
<protein>
    <submittedName>
        <fullName evidence="1">Glutamyl-tRNA amidotransferase</fullName>
    </submittedName>
</protein>
<dbReference type="EMBL" id="CP030140">
    <property type="protein sequence ID" value="AWX69374.1"/>
    <property type="molecule type" value="Genomic_DNA"/>
</dbReference>
<sequence>MNEERIKKLASDLLFEPNEEVVLLTKQLLANIDHELEELDQLDLTGIKPMTHINERAIDFALLREDEPDLQYVIKKDDLLNNASDHDQDFVIMKKVI</sequence>
<evidence type="ECO:0000313" key="2">
    <source>
        <dbReference type="Proteomes" id="UP000250218"/>
    </source>
</evidence>
<dbReference type="GO" id="GO:0006450">
    <property type="term" value="P:regulation of translational fidelity"/>
    <property type="evidence" value="ECO:0007669"/>
    <property type="project" value="InterPro"/>
</dbReference>
<dbReference type="Pfam" id="PF02686">
    <property type="entry name" value="GatC"/>
    <property type="match status" value="1"/>
</dbReference>
<name>A0A2Z4NCS5_9BACT</name>
<gene>
    <name evidence="1" type="ORF">DP065_01220</name>
</gene>
<dbReference type="SUPFAM" id="SSF141000">
    <property type="entry name" value="Glu-tRNAGln amidotransferase C subunit"/>
    <property type="match status" value="1"/>
</dbReference>
<reference evidence="2" key="1">
    <citation type="submission" date="2018-06" db="EMBL/GenBank/DDBJ databases">
        <title>Complete genome sequences of Mycoplasma anatis, M. anseris and M. cloacale type strains.</title>
        <authorList>
            <person name="Grozner D."/>
            <person name="Forro B."/>
            <person name="Sulyok K.M."/>
            <person name="Marton S."/>
            <person name="Kreizinger Z."/>
            <person name="Banyai K."/>
            <person name="Gyuranecz M."/>
        </authorList>
    </citation>
    <scope>NUCLEOTIDE SEQUENCE [LARGE SCALE GENOMIC DNA]</scope>
    <source>
        <strain evidence="2">ATCC 49234</strain>
    </source>
</reference>
<dbReference type="KEGG" id="mane:DP065_01220"/>
<dbReference type="InterPro" id="IPR003837">
    <property type="entry name" value="GatC"/>
</dbReference>
<keyword evidence="2" id="KW-1185">Reference proteome</keyword>
<dbReference type="RefSeq" id="WP_033178899.1">
    <property type="nucleotide sequence ID" value="NZ_CP030140.1"/>
</dbReference>
<dbReference type="AlphaFoldDB" id="A0A2Z4NCS5"/>
<dbReference type="InterPro" id="IPR036113">
    <property type="entry name" value="Asp/Glu-ADT_sf_sub_c"/>
</dbReference>
<evidence type="ECO:0000313" key="1">
    <source>
        <dbReference type="EMBL" id="AWX69374.1"/>
    </source>
</evidence>